<evidence type="ECO:0000313" key="3">
    <source>
        <dbReference type="EMBL" id="MBB5065856.1"/>
    </source>
</evidence>
<proteinExistence type="predicted"/>
<dbReference type="RefSeq" id="WP_184258908.1">
    <property type="nucleotide sequence ID" value="NZ_JACHIO010000020.1"/>
</dbReference>
<comment type="caution">
    <text evidence="3">The sequence shown here is derived from an EMBL/GenBank/DDBJ whole genome shotgun (WGS) entry which is preliminary data.</text>
</comment>
<accession>A0A7W7ZTK8</accession>
<reference evidence="3 4" key="1">
    <citation type="submission" date="2020-08" db="EMBL/GenBank/DDBJ databases">
        <title>Genomic Encyclopedia of Type Strains, Phase IV (KMG-V): Genome sequencing to study the core and pangenomes of soil and plant-associated prokaryotes.</title>
        <authorList>
            <person name="Whitman W."/>
        </authorList>
    </citation>
    <scope>NUCLEOTIDE SEQUENCE [LARGE SCALE GENOMIC DNA]</scope>
    <source>
        <strain evidence="3 4">X5P3</strain>
    </source>
</reference>
<feature type="chain" id="PRO_5030630966" description="DUF4440 domain-containing protein" evidence="1">
    <location>
        <begin position="25"/>
        <end position="161"/>
    </location>
</feature>
<evidence type="ECO:0000256" key="1">
    <source>
        <dbReference type="SAM" id="SignalP"/>
    </source>
</evidence>
<name>A0A7W7ZTK8_9BACT</name>
<gene>
    <name evidence="3" type="ORF">HDF15_004226</name>
</gene>
<dbReference type="Pfam" id="PF14534">
    <property type="entry name" value="DUF4440"/>
    <property type="match status" value="1"/>
</dbReference>
<keyword evidence="1" id="KW-0732">Signal</keyword>
<evidence type="ECO:0000259" key="2">
    <source>
        <dbReference type="Pfam" id="PF14534"/>
    </source>
</evidence>
<feature type="domain" description="DUF4440" evidence="2">
    <location>
        <begin position="38"/>
        <end position="149"/>
    </location>
</feature>
<dbReference type="Proteomes" id="UP000584867">
    <property type="component" value="Unassembled WGS sequence"/>
</dbReference>
<evidence type="ECO:0000313" key="4">
    <source>
        <dbReference type="Proteomes" id="UP000584867"/>
    </source>
</evidence>
<organism evidence="3 4">
    <name type="scientific">Granulicella mallensis</name>
    <dbReference type="NCBI Taxonomy" id="940614"/>
    <lineage>
        <taxon>Bacteria</taxon>
        <taxon>Pseudomonadati</taxon>
        <taxon>Acidobacteriota</taxon>
        <taxon>Terriglobia</taxon>
        <taxon>Terriglobales</taxon>
        <taxon>Acidobacteriaceae</taxon>
        <taxon>Granulicella</taxon>
    </lineage>
</organism>
<dbReference type="AlphaFoldDB" id="A0A7W7ZTK8"/>
<dbReference type="EMBL" id="JACHIO010000020">
    <property type="protein sequence ID" value="MBB5065856.1"/>
    <property type="molecule type" value="Genomic_DNA"/>
</dbReference>
<dbReference type="InterPro" id="IPR027843">
    <property type="entry name" value="DUF4440"/>
</dbReference>
<feature type="signal peptide" evidence="1">
    <location>
        <begin position="1"/>
        <end position="24"/>
    </location>
</feature>
<dbReference type="Gene3D" id="3.10.450.50">
    <property type="match status" value="1"/>
</dbReference>
<dbReference type="SUPFAM" id="SSF54427">
    <property type="entry name" value="NTF2-like"/>
    <property type="match status" value="1"/>
</dbReference>
<sequence>MNTPIVLRSLALILCITPLTRGFAQSTPEPSQTLFQTISAQDSVLFNAVNACDLPTVESKFAENLEFYHDKNDPQYGRKTVVDGIKNNLCGKIQRELVPSSLEVYPIQGYGAVEIGVHRFHHIGAQDHDVVGEAKFIHLWRFKDGAWQITRVISYDHGSAK</sequence>
<dbReference type="InterPro" id="IPR032710">
    <property type="entry name" value="NTF2-like_dom_sf"/>
</dbReference>
<protein>
    <recommendedName>
        <fullName evidence="2">DUF4440 domain-containing protein</fullName>
    </recommendedName>
</protein>